<dbReference type="EMBL" id="VLLB01000010">
    <property type="protein sequence ID" value="TWI61783.1"/>
    <property type="molecule type" value="Genomic_DNA"/>
</dbReference>
<name>A0A562QYX0_9BURK</name>
<proteinExistence type="predicted"/>
<protein>
    <submittedName>
        <fullName evidence="1">Uncharacterized protein</fullName>
    </submittedName>
</protein>
<reference evidence="1 2" key="1">
    <citation type="journal article" date="2015" name="Stand. Genomic Sci.">
        <title>Genomic Encyclopedia of Bacterial and Archaeal Type Strains, Phase III: the genomes of soil and plant-associated and newly described type strains.</title>
        <authorList>
            <person name="Whitman W.B."/>
            <person name="Woyke T."/>
            <person name="Klenk H.P."/>
            <person name="Zhou Y."/>
            <person name="Lilburn T.G."/>
            <person name="Beck B.J."/>
            <person name="De Vos P."/>
            <person name="Vandamme P."/>
            <person name="Eisen J.A."/>
            <person name="Garrity G."/>
            <person name="Hugenholtz P."/>
            <person name="Kyrpides N.C."/>
        </authorList>
    </citation>
    <scope>NUCLEOTIDE SEQUENCE [LARGE SCALE GENOMIC DNA]</scope>
    <source>
        <strain evidence="1 2">CGMCC 1.10822</strain>
    </source>
</reference>
<dbReference type="OrthoDB" id="8926607at2"/>
<organism evidence="1 2">
    <name type="scientific">Pseudoduganella lurida</name>
    <dbReference type="NCBI Taxonomy" id="1036180"/>
    <lineage>
        <taxon>Bacteria</taxon>
        <taxon>Pseudomonadati</taxon>
        <taxon>Pseudomonadota</taxon>
        <taxon>Betaproteobacteria</taxon>
        <taxon>Burkholderiales</taxon>
        <taxon>Oxalobacteraceae</taxon>
        <taxon>Telluria group</taxon>
        <taxon>Pseudoduganella</taxon>
    </lineage>
</organism>
<accession>A0A562QYX0</accession>
<comment type="caution">
    <text evidence="1">The sequence shown here is derived from an EMBL/GenBank/DDBJ whole genome shotgun (WGS) entry which is preliminary data.</text>
</comment>
<gene>
    <name evidence="1" type="ORF">IP91_04381</name>
</gene>
<dbReference type="RefSeq" id="WP_145651986.1">
    <property type="nucleotide sequence ID" value="NZ_VLLB01000010.1"/>
</dbReference>
<keyword evidence="2" id="KW-1185">Reference proteome</keyword>
<evidence type="ECO:0000313" key="2">
    <source>
        <dbReference type="Proteomes" id="UP000318431"/>
    </source>
</evidence>
<evidence type="ECO:0000313" key="1">
    <source>
        <dbReference type="EMBL" id="TWI61783.1"/>
    </source>
</evidence>
<dbReference type="AlphaFoldDB" id="A0A562QYX0"/>
<dbReference type="Proteomes" id="UP000318431">
    <property type="component" value="Unassembled WGS sequence"/>
</dbReference>
<sequence>MADTLLRVFDSLPVAEQARAALLAAGIPASAITLESRNDEASPVEGSFVVDLTNAPTPSLDNPNRAGENGEIRAAVQRSTCILQVEVENDRDGINVNGILDRHAAGDQAERMTSRQDPA</sequence>